<evidence type="ECO:0000259" key="1">
    <source>
        <dbReference type="Pfam" id="PF10005"/>
    </source>
</evidence>
<dbReference type="Proteomes" id="UP000198704">
    <property type="component" value="Unassembled WGS sequence"/>
</dbReference>
<dbReference type="InterPro" id="IPR011201">
    <property type="entry name" value="Zinc-ribbon_6_bact"/>
</dbReference>
<dbReference type="EMBL" id="FNHS01000008">
    <property type="protein sequence ID" value="SDN39799.1"/>
    <property type="molecule type" value="Genomic_DNA"/>
</dbReference>
<dbReference type="InterPro" id="IPR031321">
    <property type="entry name" value="UCP012641"/>
</dbReference>
<dbReference type="Pfam" id="PF10005">
    <property type="entry name" value="Zn_ribbon_DZR_6"/>
    <property type="match status" value="1"/>
</dbReference>
<accession>A0A1H0B2E0</accession>
<name>A0A1H0B2E0_9HYPH</name>
<dbReference type="Pfam" id="PF15887">
    <property type="entry name" value="Peptidase_Mx"/>
    <property type="match status" value="1"/>
</dbReference>
<dbReference type="STRING" id="582672.SAMN05216360_10816"/>
<gene>
    <name evidence="2" type="ORF">SAMN05216360_10816</name>
</gene>
<evidence type="ECO:0000313" key="3">
    <source>
        <dbReference type="Proteomes" id="UP000198704"/>
    </source>
</evidence>
<organism evidence="2 3">
    <name type="scientific">Methylobacterium phyllostachyos</name>
    <dbReference type="NCBI Taxonomy" id="582672"/>
    <lineage>
        <taxon>Bacteria</taxon>
        <taxon>Pseudomonadati</taxon>
        <taxon>Pseudomonadota</taxon>
        <taxon>Alphaproteobacteria</taxon>
        <taxon>Hyphomicrobiales</taxon>
        <taxon>Methylobacteriaceae</taxon>
        <taxon>Methylobacterium</taxon>
    </lineage>
</organism>
<dbReference type="Gene3D" id="3.40.390.70">
    <property type="match status" value="1"/>
</dbReference>
<keyword evidence="3" id="KW-1185">Reference proteome</keyword>
<feature type="domain" description="Zinc-ribbon" evidence="1">
    <location>
        <begin position="60"/>
        <end position="160"/>
    </location>
</feature>
<reference evidence="3" key="1">
    <citation type="submission" date="2016-10" db="EMBL/GenBank/DDBJ databases">
        <authorList>
            <person name="Varghese N."/>
            <person name="Submissions S."/>
        </authorList>
    </citation>
    <scope>NUCLEOTIDE SEQUENCE [LARGE SCALE GENOMIC DNA]</scope>
    <source>
        <strain evidence="3">BL47</strain>
    </source>
</reference>
<evidence type="ECO:0000313" key="2">
    <source>
        <dbReference type="EMBL" id="SDN39799.1"/>
    </source>
</evidence>
<protein>
    <recommendedName>
        <fullName evidence="1">Zinc-ribbon domain-containing protein</fullName>
    </recommendedName>
</protein>
<proteinExistence type="predicted"/>
<sequence length="450" mass="50459">MPVPGAGPNRAVMRYRPADKQFPCGALRVRPGVWQELCRAAPLDRQVGRTPARDGPMKIFQCQACDQPVTFEATACESCARRLGYTCAVHEVSALEPQGLSAHPLMGGAQVFHAYADPGRRYRLCNNALSEACNWLVPEDSPDIFCTACRHNRVVPDLSQGWNLTRWKLIEAAKRRLFYSLLRLELPLATRAQYTDGLAFDFLADPAENFSGGPPVLTGHINGLITMNIAEADDVERERRRILFGEHYRTLLGHFRHEIGHYFWYLLVLNSPTWEPFRALFGDERANYVQALQDHYAKGAPADWDESYVSAYATAHPWEDFAETFAHYLHIVDTVETASTFELHVRPRLRHGTQAPTVIDFDPYNTLDLDRLIAAWLPLTYAINSLSHSMGQPALYPFKLTPTVIAKLAFVHERIYASRTGTLPDAGEAGAEMLRAVILGLRQKVAAATV</sequence>
<dbReference type="AlphaFoldDB" id="A0A1H0B2E0"/>